<accession>A0ABD2VUL2</accession>
<dbReference type="EMBL" id="JBJJXI010000173">
    <property type="protein sequence ID" value="KAL3384409.1"/>
    <property type="molecule type" value="Genomic_DNA"/>
</dbReference>
<organism evidence="3 4">
    <name type="scientific">Trichogramma kaykai</name>
    <dbReference type="NCBI Taxonomy" id="54128"/>
    <lineage>
        <taxon>Eukaryota</taxon>
        <taxon>Metazoa</taxon>
        <taxon>Ecdysozoa</taxon>
        <taxon>Arthropoda</taxon>
        <taxon>Hexapoda</taxon>
        <taxon>Insecta</taxon>
        <taxon>Pterygota</taxon>
        <taxon>Neoptera</taxon>
        <taxon>Endopterygota</taxon>
        <taxon>Hymenoptera</taxon>
        <taxon>Apocrita</taxon>
        <taxon>Proctotrupomorpha</taxon>
        <taxon>Chalcidoidea</taxon>
        <taxon>Trichogrammatidae</taxon>
        <taxon>Trichogramma</taxon>
    </lineage>
</organism>
<dbReference type="PROSITE" id="PS50056">
    <property type="entry name" value="TYR_PHOSPHATASE_2"/>
    <property type="match status" value="1"/>
</dbReference>
<gene>
    <name evidence="3" type="ORF">TKK_019807</name>
</gene>
<proteinExistence type="predicted"/>
<name>A0ABD2VUL2_9HYME</name>
<dbReference type="PANTHER" id="PTHR10367:SF9">
    <property type="entry name" value="DUAL-SPECIFICITY PHOSPHATASE 11 (RNA_RNP COMPLEX 1-INTERACTING)"/>
    <property type="match status" value="1"/>
</dbReference>
<feature type="compositionally biased region" description="Basic and acidic residues" evidence="1">
    <location>
        <begin position="303"/>
        <end position="316"/>
    </location>
</feature>
<feature type="compositionally biased region" description="Pro residues" evidence="1">
    <location>
        <begin position="249"/>
        <end position="261"/>
    </location>
</feature>
<reference evidence="3 4" key="1">
    <citation type="journal article" date="2024" name="bioRxiv">
        <title>A reference genome for Trichogramma kaykai: A tiny desert-dwelling parasitoid wasp with competing sex-ratio distorters.</title>
        <authorList>
            <person name="Culotta J."/>
            <person name="Lindsey A.R."/>
        </authorList>
    </citation>
    <scope>NUCLEOTIDE SEQUENCE [LARGE SCALE GENOMIC DNA]</scope>
    <source>
        <strain evidence="3 4">KSX58</strain>
    </source>
</reference>
<feature type="region of interest" description="Disordered" evidence="1">
    <location>
        <begin position="329"/>
        <end position="349"/>
    </location>
</feature>
<dbReference type="InterPro" id="IPR000340">
    <property type="entry name" value="Dual-sp_phosphatase_cat-dom"/>
</dbReference>
<dbReference type="PANTHER" id="PTHR10367">
    <property type="entry name" value="MRNA-CAPPING ENZYME"/>
    <property type="match status" value="1"/>
</dbReference>
<keyword evidence="4" id="KW-1185">Reference proteome</keyword>
<evidence type="ECO:0000313" key="3">
    <source>
        <dbReference type="EMBL" id="KAL3384409.1"/>
    </source>
</evidence>
<feature type="compositionally biased region" description="Pro residues" evidence="1">
    <location>
        <begin position="203"/>
        <end position="221"/>
    </location>
</feature>
<dbReference type="GO" id="GO:0003824">
    <property type="term" value="F:catalytic activity"/>
    <property type="evidence" value="ECO:0007669"/>
    <property type="project" value="UniProtKB-ARBA"/>
</dbReference>
<dbReference type="Pfam" id="PF00782">
    <property type="entry name" value="DSPc"/>
    <property type="match status" value="1"/>
</dbReference>
<sequence>MEVFKEQAGPDELIGVHCTHGINRAGYLICRYLVQQLGWRHNDALKAFSEARGYSIERANYVADLKRVKENSPLDVSKVDLSAPMKSIHHKKRPSMKSHGPPRPFPPPLPMGPPMAPPPLHRRFMNGGHFPPPPKFGPRLQPPGPPPSGFGPMHPPMGPPPPMGGRPGPGGPMRGPPMYGGPHAPPPPPPPHHHRGGSGQGQPPQPPPFGGPMHPPPPPPASMRQRGPMGPPAGPPRHSAGPSRLMGGPVPPPPGPGPRHPPLMSLAGGPAGPMLMPPGPPKGPRGDMPPPKGLPPLRSAARSLERVSRPPGRELDFTADVFEENLTTYAQATSSSRPQSNRYRSNFKH</sequence>
<dbReference type="InterPro" id="IPR000387">
    <property type="entry name" value="Tyr_Pase_dom"/>
</dbReference>
<dbReference type="InterPro" id="IPR051029">
    <property type="entry name" value="mRNA_Capping_Enz/RNA_Phosphat"/>
</dbReference>
<feature type="domain" description="Tyrosine specific protein phosphatases" evidence="2">
    <location>
        <begin position="1"/>
        <end position="63"/>
    </location>
</feature>
<feature type="region of interest" description="Disordered" evidence="1">
    <location>
        <begin position="86"/>
        <end position="316"/>
    </location>
</feature>
<dbReference type="InterPro" id="IPR029021">
    <property type="entry name" value="Prot-tyrosine_phosphatase-like"/>
</dbReference>
<evidence type="ECO:0000256" key="1">
    <source>
        <dbReference type="SAM" id="MobiDB-lite"/>
    </source>
</evidence>
<feature type="compositionally biased region" description="Pro residues" evidence="1">
    <location>
        <begin position="101"/>
        <end position="119"/>
    </location>
</feature>
<evidence type="ECO:0000313" key="4">
    <source>
        <dbReference type="Proteomes" id="UP001627154"/>
    </source>
</evidence>
<protein>
    <recommendedName>
        <fullName evidence="2">Tyrosine specific protein phosphatases domain-containing protein</fullName>
    </recommendedName>
</protein>
<feature type="compositionally biased region" description="Pro residues" evidence="1">
    <location>
        <begin position="275"/>
        <end position="294"/>
    </location>
</feature>
<feature type="compositionally biased region" description="Pro residues" evidence="1">
    <location>
        <begin position="130"/>
        <end position="164"/>
    </location>
</feature>
<feature type="compositionally biased region" description="Basic residues" evidence="1">
    <location>
        <begin position="87"/>
        <end position="96"/>
    </location>
</feature>
<evidence type="ECO:0000259" key="2">
    <source>
        <dbReference type="PROSITE" id="PS50056"/>
    </source>
</evidence>
<dbReference type="Gene3D" id="3.90.190.10">
    <property type="entry name" value="Protein tyrosine phosphatase superfamily"/>
    <property type="match status" value="1"/>
</dbReference>
<dbReference type="SUPFAM" id="SSF52799">
    <property type="entry name" value="(Phosphotyrosine protein) phosphatases II"/>
    <property type="match status" value="1"/>
</dbReference>
<dbReference type="Proteomes" id="UP001627154">
    <property type="component" value="Unassembled WGS sequence"/>
</dbReference>
<dbReference type="AlphaFoldDB" id="A0ABD2VUL2"/>
<comment type="caution">
    <text evidence="3">The sequence shown here is derived from an EMBL/GenBank/DDBJ whole genome shotgun (WGS) entry which is preliminary data.</text>
</comment>